<dbReference type="Gene3D" id="3.40.50.1820">
    <property type="entry name" value="alpha/beta hydrolase"/>
    <property type="match status" value="1"/>
</dbReference>
<dbReference type="KEGG" id="dli:dnl_18060"/>
<dbReference type="PRINTS" id="PR00111">
    <property type="entry name" value="ABHYDROLASE"/>
</dbReference>
<evidence type="ECO:0000256" key="1">
    <source>
        <dbReference type="SAM" id="Phobius"/>
    </source>
</evidence>
<dbReference type="InterPro" id="IPR000639">
    <property type="entry name" value="Epox_hydrolase-like"/>
</dbReference>
<dbReference type="GO" id="GO:0016787">
    <property type="term" value="F:hydrolase activity"/>
    <property type="evidence" value="ECO:0007669"/>
    <property type="project" value="UniProtKB-KW"/>
</dbReference>
<keyword evidence="3" id="KW-0378">Hydrolase</keyword>
<dbReference type="Proteomes" id="UP000663720">
    <property type="component" value="Chromosome"/>
</dbReference>
<sequence>MKNKKINTSAFKHLYPFKSHYLNIKGLNYHYLDKGNGDPVVMLHGNPTWSFYFRNMVKTLSPEYRTIVPDHIGCGLSDKPDTKQYDFKLKSRVDDLEYLLDYLKLGNNISLLVHDWGGMIGMAYALKNPERISRIIITNTAGFFPPGKKKLPVRLWIIRNILPFAVPAVLGLNLFSAAALHMAPYKKLSKDVKHGLKAPYNCPGNRIATLKFVQDIPVYPKDPGYNLVKYVDENLHLLADIPMLICWGQHDFVFDTDYYNEWKRRFPNAETHFFKDGGHYLLEDKPGEVGVCVKDFLKKYSG</sequence>
<dbReference type="Pfam" id="PF00561">
    <property type="entry name" value="Abhydrolase_1"/>
    <property type="match status" value="2"/>
</dbReference>
<accession>A0A975B664</accession>
<dbReference type="PRINTS" id="PR00412">
    <property type="entry name" value="EPOXHYDRLASE"/>
</dbReference>
<evidence type="ECO:0000313" key="3">
    <source>
        <dbReference type="EMBL" id="QTA79534.1"/>
    </source>
</evidence>
<evidence type="ECO:0000259" key="2">
    <source>
        <dbReference type="Pfam" id="PF00561"/>
    </source>
</evidence>
<feature type="domain" description="AB hydrolase-1" evidence="2">
    <location>
        <begin position="233"/>
        <end position="286"/>
    </location>
</feature>
<dbReference type="PANTHER" id="PTHR43798">
    <property type="entry name" value="MONOACYLGLYCEROL LIPASE"/>
    <property type="match status" value="1"/>
</dbReference>
<keyword evidence="4" id="KW-1185">Reference proteome</keyword>
<dbReference type="GO" id="GO:0016020">
    <property type="term" value="C:membrane"/>
    <property type="evidence" value="ECO:0007669"/>
    <property type="project" value="TreeGrafter"/>
</dbReference>
<name>A0A975B664_9BACT</name>
<keyword evidence="1" id="KW-0472">Membrane</keyword>
<dbReference type="InterPro" id="IPR029058">
    <property type="entry name" value="AB_hydrolase_fold"/>
</dbReference>
<evidence type="ECO:0000313" key="4">
    <source>
        <dbReference type="Proteomes" id="UP000663720"/>
    </source>
</evidence>
<dbReference type="InterPro" id="IPR000073">
    <property type="entry name" value="AB_hydrolase_1"/>
</dbReference>
<feature type="domain" description="AB hydrolase-1" evidence="2">
    <location>
        <begin position="39"/>
        <end position="140"/>
    </location>
</feature>
<dbReference type="InterPro" id="IPR050266">
    <property type="entry name" value="AB_hydrolase_sf"/>
</dbReference>
<dbReference type="SUPFAM" id="SSF53474">
    <property type="entry name" value="alpha/beta-Hydrolases"/>
    <property type="match status" value="1"/>
</dbReference>
<dbReference type="PANTHER" id="PTHR43798:SF24">
    <property type="entry name" value="CIS-3-ALKYL-4-ALKYLOXETAN-2-ONE DECARBOXYLASE"/>
    <property type="match status" value="1"/>
</dbReference>
<protein>
    <submittedName>
        <fullName evidence="3">Alpha/beta hydrolase fold-containing protein</fullName>
    </submittedName>
</protein>
<organism evidence="3 4">
    <name type="scientific">Desulfonema limicola</name>
    <dbReference type="NCBI Taxonomy" id="45656"/>
    <lineage>
        <taxon>Bacteria</taxon>
        <taxon>Pseudomonadati</taxon>
        <taxon>Thermodesulfobacteriota</taxon>
        <taxon>Desulfobacteria</taxon>
        <taxon>Desulfobacterales</taxon>
        <taxon>Desulfococcaceae</taxon>
        <taxon>Desulfonema</taxon>
    </lineage>
</organism>
<feature type="transmembrane region" description="Helical" evidence="1">
    <location>
        <begin position="161"/>
        <end position="183"/>
    </location>
</feature>
<dbReference type="AlphaFoldDB" id="A0A975B664"/>
<proteinExistence type="predicted"/>
<gene>
    <name evidence="3" type="ORF">dnl_18060</name>
</gene>
<keyword evidence="1" id="KW-0812">Transmembrane</keyword>
<reference evidence="3" key="1">
    <citation type="journal article" date="2021" name="Microb. Physiol.">
        <title>Proteogenomic Insights into the Physiology of Marine, Sulfate-Reducing, Filamentous Desulfonema limicola and Desulfonema magnum.</title>
        <authorList>
            <person name="Schnaars V."/>
            <person name="Wohlbrand L."/>
            <person name="Scheve S."/>
            <person name="Hinrichs C."/>
            <person name="Reinhardt R."/>
            <person name="Rabus R."/>
        </authorList>
    </citation>
    <scope>NUCLEOTIDE SEQUENCE</scope>
    <source>
        <strain evidence="3">5ac10</strain>
    </source>
</reference>
<dbReference type="EMBL" id="CP061799">
    <property type="protein sequence ID" value="QTA79534.1"/>
    <property type="molecule type" value="Genomic_DNA"/>
</dbReference>
<dbReference type="RefSeq" id="WP_207691277.1">
    <property type="nucleotide sequence ID" value="NZ_CP061799.1"/>
</dbReference>
<keyword evidence="1" id="KW-1133">Transmembrane helix</keyword>